<dbReference type="Gene3D" id="3.40.50.150">
    <property type="entry name" value="Vaccinia Virus protein VP39"/>
    <property type="match status" value="1"/>
</dbReference>
<dbReference type="GO" id="GO:0008425">
    <property type="term" value="F:2-methoxy-6-polyprenyl-1,4-benzoquinol methyltransferase activity"/>
    <property type="evidence" value="ECO:0007669"/>
    <property type="project" value="TreeGrafter"/>
</dbReference>
<dbReference type="CDD" id="cd02440">
    <property type="entry name" value="AdoMet_MTases"/>
    <property type="match status" value="1"/>
</dbReference>
<dbReference type="Pfam" id="PF08241">
    <property type="entry name" value="Methyltransf_11"/>
    <property type="match status" value="1"/>
</dbReference>
<dbReference type="PANTHER" id="PTHR43591:SF24">
    <property type="entry name" value="2-METHOXY-6-POLYPRENYL-1,4-BENZOQUINOL METHYLASE, MITOCHONDRIAL"/>
    <property type="match status" value="1"/>
</dbReference>
<organism evidence="2 3">
    <name type="scientific">Effrenium voratum</name>
    <dbReference type="NCBI Taxonomy" id="2562239"/>
    <lineage>
        <taxon>Eukaryota</taxon>
        <taxon>Sar</taxon>
        <taxon>Alveolata</taxon>
        <taxon>Dinophyceae</taxon>
        <taxon>Suessiales</taxon>
        <taxon>Symbiodiniaceae</taxon>
        <taxon>Effrenium</taxon>
    </lineage>
</organism>
<dbReference type="Proteomes" id="UP001178507">
    <property type="component" value="Unassembled WGS sequence"/>
</dbReference>
<dbReference type="InterPro" id="IPR029063">
    <property type="entry name" value="SAM-dependent_MTases_sf"/>
</dbReference>
<dbReference type="AlphaFoldDB" id="A0AA36NAY6"/>
<name>A0AA36NAY6_9DINO</name>
<accession>A0AA36NAY6</accession>
<dbReference type="GO" id="GO:0008757">
    <property type="term" value="F:S-adenosylmethionine-dependent methyltransferase activity"/>
    <property type="evidence" value="ECO:0007669"/>
    <property type="project" value="InterPro"/>
</dbReference>
<protein>
    <recommendedName>
        <fullName evidence="1">Methyltransferase type 11 domain-containing protein</fullName>
    </recommendedName>
</protein>
<gene>
    <name evidence="2" type="ORF">EVOR1521_LOCUS22824</name>
</gene>
<dbReference type="InterPro" id="IPR013216">
    <property type="entry name" value="Methyltransf_11"/>
</dbReference>
<evidence type="ECO:0000259" key="1">
    <source>
        <dbReference type="Pfam" id="PF08241"/>
    </source>
</evidence>
<proteinExistence type="predicted"/>
<evidence type="ECO:0000313" key="2">
    <source>
        <dbReference type="EMBL" id="CAJ1399259.1"/>
    </source>
</evidence>
<sequence>MLHGRRFLSGARWARRNADTAAFAALEHRNWQKAVSAYDRTFGPLTSQCIPALLDATLPALPATGSARVLDVATGPGMVAEAALQRCAEVVALDFSRKMLDLAEERLGNSVEFVEADAGSMPFEANSFDAVLCSFGVLHLPVPEAFFLEAFRLLRPSGKLGFTVWAAAPETEAMALIHEAVQTHGDLNVPLPEAPPFFRFANFESSREALLAAGFAEVKSQKVPMVWELDSAEDLFVGFRDGTGRTAELLALQGPRQLAEIQRFVTARAEETRSAGGPCRFHMPCVLTVATKR</sequence>
<dbReference type="PANTHER" id="PTHR43591">
    <property type="entry name" value="METHYLTRANSFERASE"/>
    <property type="match status" value="1"/>
</dbReference>
<reference evidence="2" key="1">
    <citation type="submission" date="2023-08" db="EMBL/GenBank/DDBJ databases">
        <authorList>
            <person name="Chen Y."/>
            <person name="Shah S."/>
            <person name="Dougan E. K."/>
            <person name="Thang M."/>
            <person name="Chan C."/>
        </authorList>
    </citation>
    <scope>NUCLEOTIDE SEQUENCE</scope>
</reference>
<evidence type="ECO:0000313" key="3">
    <source>
        <dbReference type="Proteomes" id="UP001178507"/>
    </source>
</evidence>
<dbReference type="EMBL" id="CAUJNA010003328">
    <property type="protein sequence ID" value="CAJ1399259.1"/>
    <property type="molecule type" value="Genomic_DNA"/>
</dbReference>
<comment type="caution">
    <text evidence="2">The sequence shown here is derived from an EMBL/GenBank/DDBJ whole genome shotgun (WGS) entry which is preliminary data.</text>
</comment>
<feature type="domain" description="Methyltransferase type 11" evidence="1">
    <location>
        <begin position="70"/>
        <end position="160"/>
    </location>
</feature>
<keyword evidence="3" id="KW-1185">Reference proteome</keyword>
<dbReference type="SUPFAM" id="SSF53335">
    <property type="entry name" value="S-adenosyl-L-methionine-dependent methyltransferases"/>
    <property type="match status" value="1"/>
</dbReference>